<organism evidence="1 2">
    <name type="scientific">Stutzerimonas stutzeri</name>
    <name type="common">Pseudomonas stutzeri</name>
    <dbReference type="NCBI Taxonomy" id="316"/>
    <lineage>
        <taxon>Bacteria</taxon>
        <taxon>Pseudomonadati</taxon>
        <taxon>Pseudomonadota</taxon>
        <taxon>Gammaproteobacteria</taxon>
        <taxon>Pseudomonadales</taxon>
        <taxon>Pseudomonadaceae</taxon>
        <taxon>Stutzerimonas</taxon>
    </lineage>
</organism>
<gene>
    <name evidence="1" type="ORF">A9A72_122475</name>
</gene>
<proteinExistence type="predicted"/>
<dbReference type="EMBL" id="VNHQ01000012">
    <property type="protein sequence ID" value="TYP65347.1"/>
    <property type="molecule type" value="Genomic_DNA"/>
</dbReference>
<name>A0A5S5BE65_STUST</name>
<protein>
    <recommendedName>
        <fullName evidence="3">StbB</fullName>
    </recommendedName>
</protein>
<sequence>MSAHMLVPRMKNAKLLIVESINQDTRELVGASEKIRGEDFKKIYMELVLHDDIVVDVGASNAEAFFEGLSSFSEGYDEVDLFVIPVVPGAKEQAESVLTARMLEAMGVEKDKIRVVFNRVKRTVEDEFPELLHLAAELECFIANPECMVFENDIYEDLADLSLPLNDACAMACDDLKELKGDLRRVAHDPAKFAFAMKKLNIAKKAINTSVQLDEAFNALIGGV</sequence>
<evidence type="ECO:0000313" key="2">
    <source>
        <dbReference type="Proteomes" id="UP000324282"/>
    </source>
</evidence>
<dbReference type="InterPro" id="IPR047985">
    <property type="entry name" value="StbB-like"/>
</dbReference>
<evidence type="ECO:0008006" key="3">
    <source>
        <dbReference type="Google" id="ProtNLM"/>
    </source>
</evidence>
<dbReference type="NCBIfam" id="NF041292">
    <property type="entry name" value="StbB"/>
    <property type="match status" value="1"/>
</dbReference>
<dbReference type="Proteomes" id="UP000324282">
    <property type="component" value="Unassembled WGS sequence"/>
</dbReference>
<reference evidence="1 2" key="1">
    <citation type="submission" date="2019-07" db="EMBL/GenBank/DDBJ databases">
        <title>Deep subsurface shale carbon reservoir microbial communities from Ohio and West Virginia, USA.</title>
        <authorList>
            <person name="Wrighton K."/>
        </authorList>
    </citation>
    <scope>NUCLEOTIDE SEQUENCE [LARGE SCALE GENOMIC DNA]</scope>
    <source>
        <strain evidence="1 2">NP_8Ht</strain>
    </source>
</reference>
<dbReference type="Gene3D" id="3.40.50.300">
    <property type="entry name" value="P-loop containing nucleotide triphosphate hydrolases"/>
    <property type="match status" value="1"/>
</dbReference>
<evidence type="ECO:0000313" key="1">
    <source>
        <dbReference type="EMBL" id="TYP65347.1"/>
    </source>
</evidence>
<accession>A0A5S5BE65</accession>
<comment type="caution">
    <text evidence="1">The sequence shown here is derived from an EMBL/GenBank/DDBJ whole genome shotgun (WGS) entry which is preliminary data.</text>
</comment>
<dbReference type="InterPro" id="IPR027417">
    <property type="entry name" value="P-loop_NTPase"/>
</dbReference>
<dbReference type="AlphaFoldDB" id="A0A5S5BE65"/>